<dbReference type="GO" id="GO:0061513">
    <property type="term" value="F:glucose 6-phosphate:phosphate antiporter activity"/>
    <property type="evidence" value="ECO:0007669"/>
    <property type="project" value="TreeGrafter"/>
</dbReference>
<feature type="transmembrane region" description="Helical" evidence="5">
    <location>
        <begin position="261"/>
        <end position="280"/>
    </location>
</feature>
<dbReference type="PROSITE" id="PS50850">
    <property type="entry name" value="MFS"/>
    <property type="match status" value="1"/>
</dbReference>
<dbReference type="Proteomes" id="UP000829756">
    <property type="component" value="Chromosome"/>
</dbReference>
<dbReference type="GO" id="GO:0016020">
    <property type="term" value="C:membrane"/>
    <property type="evidence" value="ECO:0007669"/>
    <property type="project" value="UniProtKB-ARBA"/>
</dbReference>
<dbReference type="Pfam" id="PF07690">
    <property type="entry name" value="MFS_1"/>
    <property type="match status" value="1"/>
</dbReference>
<gene>
    <name evidence="7" type="ORF">EV680_11267</name>
    <name evidence="8" type="ORF">LVJ78_04235</name>
</gene>
<evidence type="ECO:0000313" key="10">
    <source>
        <dbReference type="Proteomes" id="UP000829756"/>
    </source>
</evidence>
<dbReference type="Proteomes" id="UP000294721">
    <property type="component" value="Unassembled WGS sequence"/>
</dbReference>
<protein>
    <submittedName>
        <fullName evidence="7">MFS family arabinose efflux permease</fullName>
    </submittedName>
    <submittedName>
        <fullName evidence="8">MFS transporter</fullName>
    </submittedName>
</protein>
<dbReference type="CDD" id="cd06174">
    <property type="entry name" value="MFS"/>
    <property type="match status" value="1"/>
</dbReference>
<dbReference type="EMBL" id="CP091507">
    <property type="protein sequence ID" value="UOO80228.1"/>
    <property type="molecule type" value="Genomic_DNA"/>
</dbReference>
<feature type="transmembrane region" description="Helical" evidence="5">
    <location>
        <begin position="347"/>
        <end position="367"/>
    </location>
</feature>
<dbReference type="InterPro" id="IPR036259">
    <property type="entry name" value="MFS_trans_sf"/>
</dbReference>
<dbReference type="GO" id="GO:0035435">
    <property type="term" value="P:phosphate ion transmembrane transport"/>
    <property type="evidence" value="ECO:0007669"/>
    <property type="project" value="TreeGrafter"/>
</dbReference>
<keyword evidence="3 5" id="KW-1133">Transmembrane helix</keyword>
<feature type="transmembrane region" description="Helical" evidence="5">
    <location>
        <begin position="142"/>
        <end position="162"/>
    </location>
</feature>
<evidence type="ECO:0000256" key="4">
    <source>
        <dbReference type="ARBA" id="ARBA00023136"/>
    </source>
</evidence>
<organism evidence="8 10">
    <name type="scientific">Uruburuella suis</name>
    <dbReference type="NCBI Taxonomy" id="252130"/>
    <lineage>
        <taxon>Bacteria</taxon>
        <taxon>Pseudomonadati</taxon>
        <taxon>Pseudomonadota</taxon>
        <taxon>Betaproteobacteria</taxon>
        <taxon>Neisseriales</taxon>
        <taxon>Neisseriaceae</taxon>
        <taxon>Uruburuella</taxon>
    </lineage>
</organism>
<feature type="transmembrane region" description="Helical" evidence="5">
    <location>
        <begin position="85"/>
        <end position="103"/>
    </location>
</feature>
<dbReference type="Gene3D" id="1.20.1250.20">
    <property type="entry name" value="MFS general substrate transporter like domains"/>
    <property type="match status" value="2"/>
</dbReference>
<keyword evidence="4 5" id="KW-0472">Membrane</keyword>
<comment type="subcellular location">
    <subcellularLocation>
        <location evidence="1">Endomembrane system</location>
        <topology evidence="1">Multi-pass membrane protein</topology>
    </subcellularLocation>
</comment>
<dbReference type="InterPro" id="IPR011701">
    <property type="entry name" value="MFS"/>
</dbReference>
<proteinExistence type="predicted"/>
<evidence type="ECO:0000256" key="2">
    <source>
        <dbReference type="ARBA" id="ARBA00022692"/>
    </source>
</evidence>
<feature type="domain" description="Major facilitator superfamily (MFS) profile" evidence="6">
    <location>
        <begin position="18"/>
        <end position="410"/>
    </location>
</feature>
<keyword evidence="9" id="KW-1185">Reference proteome</keyword>
<evidence type="ECO:0000313" key="9">
    <source>
        <dbReference type="Proteomes" id="UP000294721"/>
    </source>
</evidence>
<dbReference type="KEGG" id="usu:LVJ78_04235"/>
<evidence type="ECO:0000313" key="7">
    <source>
        <dbReference type="EMBL" id="TCP06438.1"/>
    </source>
</evidence>
<dbReference type="PANTHER" id="PTHR43826">
    <property type="entry name" value="GLUCOSE-6-PHOSPHATE EXCHANGER SLC37A4"/>
    <property type="match status" value="1"/>
</dbReference>
<dbReference type="PANTHER" id="PTHR43826:SF3">
    <property type="entry name" value="GLUCOSE-6-PHOSPHATE EXCHANGER SLC37A4"/>
    <property type="match status" value="1"/>
</dbReference>
<feature type="transmembrane region" description="Helical" evidence="5">
    <location>
        <begin position="17"/>
        <end position="40"/>
    </location>
</feature>
<evidence type="ECO:0000313" key="8">
    <source>
        <dbReference type="EMBL" id="UOO80228.1"/>
    </source>
</evidence>
<dbReference type="InterPro" id="IPR051337">
    <property type="entry name" value="OPA_Antiporter"/>
</dbReference>
<evidence type="ECO:0000256" key="1">
    <source>
        <dbReference type="ARBA" id="ARBA00004127"/>
    </source>
</evidence>
<feature type="transmembrane region" description="Helical" evidence="5">
    <location>
        <begin position="292"/>
        <end position="311"/>
    </location>
</feature>
<reference evidence="8" key="2">
    <citation type="submission" date="2021-12" db="EMBL/GenBank/DDBJ databases">
        <authorList>
            <person name="Veyrier F.J."/>
        </authorList>
    </citation>
    <scope>NUCLEOTIDE SEQUENCE</scope>
    <source>
        <strain evidence="8">1258/02</strain>
    </source>
</reference>
<evidence type="ECO:0000259" key="6">
    <source>
        <dbReference type="PROSITE" id="PS50850"/>
    </source>
</evidence>
<evidence type="ECO:0000256" key="5">
    <source>
        <dbReference type="SAM" id="Phobius"/>
    </source>
</evidence>
<reference evidence="7 9" key="1">
    <citation type="submission" date="2019-03" db="EMBL/GenBank/DDBJ databases">
        <title>Genomic Encyclopedia of Type Strains, Phase IV (KMG-IV): sequencing the most valuable type-strain genomes for metagenomic binning, comparative biology and taxonomic classification.</title>
        <authorList>
            <person name="Goeker M."/>
        </authorList>
    </citation>
    <scope>NUCLEOTIDE SEQUENCE [LARGE SCALE GENOMIC DNA]</scope>
    <source>
        <strain evidence="7 9">DSM 17474</strain>
    </source>
</reference>
<keyword evidence="2 5" id="KW-0812">Transmembrane</keyword>
<dbReference type="SUPFAM" id="SSF103473">
    <property type="entry name" value="MFS general substrate transporter"/>
    <property type="match status" value="1"/>
</dbReference>
<dbReference type="AlphaFoldDB" id="A0AAE9GYH7"/>
<dbReference type="InterPro" id="IPR020846">
    <property type="entry name" value="MFS_dom"/>
</dbReference>
<reference evidence="8" key="3">
    <citation type="journal article" date="2022" name="Res Sq">
        <title>Evolution of multicellular longitudinally dividing oral cavity symbionts (Neisseriaceae).</title>
        <authorList>
            <person name="Nyongesa S."/>
            <person name="Weber P."/>
            <person name="Bernet E."/>
            <person name="Pullido F."/>
            <person name="Nieckarz M."/>
            <person name="Delaby M."/>
            <person name="Nieves C."/>
            <person name="Viehboeck T."/>
            <person name="Krause N."/>
            <person name="Rivera-Millot A."/>
            <person name="Nakamura A."/>
            <person name="Vischer N."/>
            <person name="VanNieuwenhze M."/>
            <person name="Brun Y."/>
            <person name="Cava F."/>
            <person name="Bulgheresi S."/>
            <person name="Veyrier F."/>
        </authorList>
    </citation>
    <scope>NUCLEOTIDE SEQUENCE</scope>
    <source>
        <strain evidence="8">1258/02</strain>
    </source>
</reference>
<dbReference type="EMBL" id="SLXE01000012">
    <property type="protein sequence ID" value="TCP06438.1"/>
    <property type="molecule type" value="Genomic_DNA"/>
</dbReference>
<sequence length="413" mass="43793">MSNAQVNSPKLGGGRAWLVWTIAVAFVVWLFNVQTGYAILNNSVAQSLNLRIDQIGLIAAVYTWVFAISQLFAGALLDKLGSRKVLLPAIALVAIGVFLFAFAQSFEMLLLSQVILALGSCAGFVGAGYVGGTWFGMAKFGIMFGLVQLVAALSSAFGQAAFDVALSTWDWRTLITAFGIFGVALLLCAVLFVRDPVPVSSQNLSPVKFVGSVFAAITEVLKKVQIWVIGFQGAITFGMMLALGVVWGPKLMMAHGLTESAANHATACLWLGLAVGSPLINKISDMLKSRKWPIVISTLIQLLVLGLAIYMPMSPTLAMVLYFIFGFANAGHMLNFTAAGDNVPPRLIGTSASIVNGLMFVLGGLLMGLPGNLLSGTEGLLADYQNAMLVCIGALAVALVISLFIKECYPKNQ</sequence>
<feature type="transmembrane region" description="Helical" evidence="5">
    <location>
        <begin position="317"/>
        <end position="335"/>
    </location>
</feature>
<dbReference type="GO" id="GO:0012505">
    <property type="term" value="C:endomembrane system"/>
    <property type="evidence" value="ECO:0007669"/>
    <property type="project" value="UniProtKB-SubCell"/>
</dbReference>
<dbReference type="RefSeq" id="WP_132953818.1">
    <property type="nucleotide sequence ID" value="NZ_CP091507.1"/>
</dbReference>
<feature type="transmembrane region" description="Helical" evidence="5">
    <location>
        <begin position="52"/>
        <end position="73"/>
    </location>
</feature>
<feature type="transmembrane region" description="Helical" evidence="5">
    <location>
        <begin position="226"/>
        <end position="249"/>
    </location>
</feature>
<accession>A0AAE9GYH7</accession>
<feature type="transmembrane region" description="Helical" evidence="5">
    <location>
        <begin position="387"/>
        <end position="405"/>
    </location>
</feature>
<feature type="transmembrane region" description="Helical" evidence="5">
    <location>
        <begin position="174"/>
        <end position="193"/>
    </location>
</feature>
<evidence type="ECO:0000256" key="3">
    <source>
        <dbReference type="ARBA" id="ARBA00022989"/>
    </source>
</evidence>
<feature type="transmembrane region" description="Helical" evidence="5">
    <location>
        <begin position="109"/>
        <end position="130"/>
    </location>
</feature>
<name>A0AAE9GYH7_9NEIS</name>